<comment type="caution">
    <text evidence="2">The sequence shown here is derived from an EMBL/GenBank/DDBJ whole genome shotgun (WGS) entry which is preliminary data.</text>
</comment>
<dbReference type="RefSeq" id="WP_344591075.1">
    <property type="nucleotide sequence ID" value="NZ_BAAARW010000016.1"/>
</dbReference>
<evidence type="ECO:0000256" key="1">
    <source>
        <dbReference type="SAM" id="MobiDB-lite"/>
    </source>
</evidence>
<organism evidence="2 3">
    <name type="scientific">Actinomadura vinacea</name>
    <dbReference type="NCBI Taxonomy" id="115336"/>
    <lineage>
        <taxon>Bacteria</taxon>
        <taxon>Bacillati</taxon>
        <taxon>Actinomycetota</taxon>
        <taxon>Actinomycetes</taxon>
        <taxon>Streptosporangiales</taxon>
        <taxon>Thermomonosporaceae</taxon>
        <taxon>Actinomadura</taxon>
    </lineage>
</organism>
<proteinExistence type="predicted"/>
<dbReference type="EMBL" id="BAAARW010000016">
    <property type="protein sequence ID" value="GAA2426023.1"/>
    <property type="molecule type" value="Genomic_DNA"/>
</dbReference>
<feature type="region of interest" description="Disordered" evidence="1">
    <location>
        <begin position="20"/>
        <end position="48"/>
    </location>
</feature>
<sequence length="201" mass="22130">MVVGVLLVVALIWAIANNQDKPDSPATAQVSSPRPSATEPSTPAPDPTYEAFDEVSSGDCLDAYADPYDFLEWRDLPNVVDCDRSDAYVRVTGVHRSLGECDADDLEGEDQWGYSGGGDRIYLCLERQFRVGECFLGEKGEREGRIYITRHGLMTSWDCGKNTLPKKFDHVLQVTALTSGRCPSGSLSWDFRDGNLCARAV</sequence>
<evidence type="ECO:0008006" key="4">
    <source>
        <dbReference type="Google" id="ProtNLM"/>
    </source>
</evidence>
<name>A0ABN3JDN8_9ACTN</name>
<feature type="compositionally biased region" description="Polar residues" evidence="1">
    <location>
        <begin position="26"/>
        <end position="41"/>
    </location>
</feature>
<protein>
    <recommendedName>
        <fullName evidence="4">Ricin B lectin domain-containing protein</fullName>
    </recommendedName>
</protein>
<reference evidence="2 3" key="1">
    <citation type="journal article" date="2019" name="Int. J. Syst. Evol. Microbiol.">
        <title>The Global Catalogue of Microorganisms (GCM) 10K type strain sequencing project: providing services to taxonomists for standard genome sequencing and annotation.</title>
        <authorList>
            <consortium name="The Broad Institute Genomics Platform"/>
            <consortium name="The Broad Institute Genome Sequencing Center for Infectious Disease"/>
            <person name="Wu L."/>
            <person name="Ma J."/>
        </authorList>
    </citation>
    <scope>NUCLEOTIDE SEQUENCE [LARGE SCALE GENOMIC DNA]</scope>
    <source>
        <strain evidence="2 3">JCM 3325</strain>
    </source>
</reference>
<dbReference type="Proteomes" id="UP001501231">
    <property type="component" value="Unassembled WGS sequence"/>
</dbReference>
<evidence type="ECO:0000313" key="3">
    <source>
        <dbReference type="Proteomes" id="UP001501231"/>
    </source>
</evidence>
<keyword evidence="3" id="KW-1185">Reference proteome</keyword>
<gene>
    <name evidence="2" type="ORF">GCM10010191_43140</name>
</gene>
<accession>A0ABN3JDN8</accession>
<evidence type="ECO:0000313" key="2">
    <source>
        <dbReference type="EMBL" id="GAA2426023.1"/>
    </source>
</evidence>